<proteinExistence type="predicted"/>
<evidence type="ECO:0000313" key="3">
    <source>
        <dbReference type="EMBL" id="RNJ53616.1"/>
    </source>
</evidence>
<feature type="domain" description="Peptidase A1" evidence="2">
    <location>
        <begin position="1"/>
        <end position="215"/>
    </location>
</feature>
<dbReference type="InterPro" id="IPR033121">
    <property type="entry name" value="PEPTIDASE_A1"/>
</dbReference>
<dbReference type="Gene3D" id="2.40.70.10">
    <property type="entry name" value="Acid Proteases"/>
    <property type="match status" value="1"/>
</dbReference>
<evidence type="ECO:0000259" key="2">
    <source>
        <dbReference type="PROSITE" id="PS51767"/>
    </source>
</evidence>
<sequence>MLNTSLSFSLFETPAKIFGTAINEMIVFAGSLTLGGIDVGKYYGPMNHVRLLEDPTHQHSTSYCVSLAKLQILVSDSDSMVALANDDRPACFNTRNRLTRFPAEAFDVILGIFDPYSLPKAGRDGEVLYSLPCSFDGAEYIRFGFGGAGDFSAFDIDVAIEDLILDPVTDAESQGACLLGISRGDAGTDFILGETFLAAVTAAVFDVDTKAIYLAPYADCGTDLVAWGPDTIDEWAHGSCEHPLDDPTDWQPAEFGSLTASPSDVAIPTIALPSIAVSSEDSWNALSDAIYDFSSTSSGFLKTSVSHDNLTTTITVRRTRSITVSEAPDSSTEDPYLRATASSPDCESFSMIIDSISRPGETLPSAVDSWSVGSQTSSATFFHAEPSLLVPPILQDSEVAFETNAPGIIRTGLVIATGGKRAFQQHAAQELAKPMNPEPRHNPTHDQPPKDFNVGQKTFADFDLKERVFIVTGGSSGLGLELAEAVREAGGIGP</sequence>
<dbReference type="EMBL" id="RBVV01000133">
    <property type="protein sequence ID" value="RNJ53616.1"/>
    <property type="molecule type" value="Genomic_DNA"/>
</dbReference>
<reference evidence="3 4" key="1">
    <citation type="submission" date="2018-10" db="EMBL/GenBank/DDBJ databases">
        <title>Genome sequence of Verticillium nonalfalfae VnAa140.</title>
        <authorList>
            <person name="Stajich J.E."/>
            <person name="Kasson M.T."/>
        </authorList>
    </citation>
    <scope>NUCLEOTIDE SEQUENCE [LARGE SCALE GENOMIC DNA]</scope>
    <source>
        <strain evidence="3 4">VnAa140</strain>
    </source>
</reference>
<comment type="caution">
    <text evidence="3">The sequence shown here is derived from an EMBL/GenBank/DDBJ whole genome shotgun (WGS) entry which is preliminary data.</text>
</comment>
<accession>A0A3M9Y141</accession>
<dbReference type="SUPFAM" id="SSF50630">
    <property type="entry name" value="Acid proteases"/>
    <property type="match status" value="1"/>
</dbReference>
<dbReference type="Gene3D" id="3.40.50.720">
    <property type="entry name" value="NAD(P)-binding Rossmann-like Domain"/>
    <property type="match status" value="1"/>
</dbReference>
<evidence type="ECO:0000313" key="4">
    <source>
        <dbReference type="Proteomes" id="UP000267145"/>
    </source>
</evidence>
<feature type="region of interest" description="Disordered" evidence="1">
    <location>
        <begin position="434"/>
        <end position="453"/>
    </location>
</feature>
<dbReference type="SUPFAM" id="SSF51735">
    <property type="entry name" value="NAD(P)-binding Rossmann-fold domains"/>
    <property type="match status" value="1"/>
</dbReference>
<feature type="compositionally biased region" description="Basic and acidic residues" evidence="1">
    <location>
        <begin position="438"/>
        <end position="449"/>
    </location>
</feature>
<dbReference type="Pfam" id="PF00026">
    <property type="entry name" value="Asp"/>
    <property type="match status" value="1"/>
</dbReference>
<dbReference type="RefSeq" id="XP_028491774.1">
    <property type="nucleotide sequence ID" value="XM_028635851.1"/>
</dbReference>
<dbReference type="PROSITE" id="PS51767">
    <property type="entry name" value="PEPTIDASE_A1"/>
    <property type="match status" value="1"/>
</dbReference>
<organism evidence="3 4">
    <name type="scientific">Verticillium nonalfalfae</name>
    <dbReference type="NCBI Taxonomy" id="1051616"/>
    <lineage>
        <taxon>Eukaryota</taxon>
        <taxon>Fungi</taxon>
        <taxon>Dikarya</taxon>
        <taxon>Ascomycota</taxon>
        <taxon>Pezizomycotina</taxon>
        <taxon>Sordariomycetes</taxon>
        <taxon>Hypocreomycetidae</taxon>
        <taxon>Glomerellales</taxon>
        <taxon>Plectosphaerellaceae</taxon>
        <taxon>Verticillium</taxon>
    </lineage>
</organism>
<dbReference type="AlphaFoldDB" id="A0A3M9Y141"/>
<keyword evidence="4" id="KW-1185">Reference proteome</keyword>
<dbReference type="Proteomes" id="UP000267145">
    <property type="component" value="Unassembled WGS sequence"/>
</dbReference>
<gene>
    <name evidence="3" type="ORF">D7B24_001627</name>
</gene>
<dbReference type="GeneID" id="39605316"/>
<evidence type="ECO:0000256" key="1">
    <source>
        <dbReference type="SAM" id="MobiDB-lite"/>
    </source>
</evidence>
<dbReference type="InterPro" id="IPR036291">
    <property type="entry name" value="NAD(P)-bd_dom_sf"/>
</dbReference>
<name>A0A3M9Y141_9PEZI</name>
<protein>
    <recommendedName>
        <fullName evidence="2">Peptidase A1 domain-containing protein</fullName>
    </recommendedName>
</protein>
<dbReference type="STRING" id="1051616.A0A3M9Y141"/>
<dbReference type="InterPro" id="IPR021109">
    <property type="entry name" value="Peptidase_aspartic_dom_sf"/>
</dbReference>